<accession>A0A5I1VC42</accession>
<protein>
    <submittedName>
        <fullName evidence="3">Uncharacterized protein</fullName>
    </submittedName>
</protein>
<evidence type="ECO:0000313" key="3">
    <source>
        <dbReference type="EMBL" id="EBR9857610.1"/>
    </source>
</evidence>
<dbReference type="Proteomes" id="UP000839816">
    <property type="component" value="Unassembled WGS sequence"/>
</dbReference>
<evidence type="ECO:0000313" key="2">
    <source>
        <dbReference type="EMBL" id="EBQ9434444.1"/>
    </source>
</evidence>
<gene>
    <name evidence="2" type="ORF">DLR56_05475</name>
    <name evidence="3" type="ORF">DS524_17610</name>
    <name evidence="4" type="ORF">DS528_22795</name>
    <name evidence="1" type="ORF">EHE49_24260</name>
</gene>
<evidence type="ECO:0000313" key="1">
    <source>
        <dbReference type="EMBL" id="EAC0259744.1"/>
    </source>
</evidence>
<dbReference type="EMBL" id="AAHMCG010000033">
    <property type="protein sequence ID" value="EBX7357739.1"/>
    <property type="molecule type" value="Genomic_DNA"/>
</dbReference>
<dbReference type="EMBL" id="AAAGNC010000054">
    <property type="protein sequence ID" value="EAC0259744.1"/>
    <property type="molecule type" value="Genomic_DNA"/>
</dbReference>
<reference evidence="3" key="1">
    <citation type="submission" date="2018-07" db="EMBL/GenBank/DDBJ databases">
        <authorList>
            <person name="Ashton P.M."/>
            <person name="Dallman T."/>
            <person name="Nair S."/>
            <person name="De Pinna E."/>
            <person name="Peters T."/>
            <person name="Grant K."/>
        </authorList>
    </citation>
    <scope>NUCLEOTIDE SEQUENCE</scope>
    <source>
        <strain evidence="2">271128</strain>
        <strain evidence="3">296838</strain>
        <strain evidence="4">563015</strain>
        <strain evidence="1">634658</strain>
    </source>
</reference>
<proteinExistence type="predicted"/>
<dbReference type="AlphaFoldDB" id="A0A5I1VC42"/>
<dbReference type="EMBL" id="AAGUAT010000016">
    <property type="protein sequence ID" value="EBR9857610.1"/>
    <property type="molecule type" value="Genomic_DNA"/>
</dbReference>
<evidence type="ECO:0000313" key="4">
    <source>
        <dbReference type="EMBL" id="EBX7357739.1"/>
    </source>
</evidence>
<sequence length="75" mass="8928">MTFQNNNQLYIKNTSKSKYQLNFYLFNKKTQIDLHQLTYTKTLKIKALNKINHYGNFIFLNTHIINAICLSSCEH</sequence>
<organism evidence="3">
    <name type="scientific">Salmonella enterica subsp. enterica serovar Chester</name>
    <dbReference type="NCBI Taxonomy" id="149386"/>
    <lineage>
        <taxon>Bacteria</taxon>
        <taxon>Pseudomonadati</taxon>
        <taxon>Pseudomonadota</taxon>
        <taxon>Gammaproteobacteria</taxon>
        <taxon>Enterobacterales</taxon>
        <taxon>Enterobacteriaceae</taxon>
        <taxon>Salmonella</taxon>
    </lineage>
</organism>
<comment type="caution">
    <text evidence="3">The sequence shown here is derived from an EMBL/GenBank/DDBJ whole genome shotgun (WGS) entry which is preliminary data.</text>
</comment>
<dbReference type="EMBL" id="AAGQQG010000002">
    <property type="protein sequence ID" value="EBQ9434444.1"/>
    <property type="molecule type" value="Genomic_DNA"/>
</dbReference>
<name>A0A5I1VC42_SALET</name>